<dbReference type="AlphaFoldDB" id="A0A7I4CIN9"/>
<evidence type="ECO:0000313" key="2">
    <source>
        <dbReference type="Proteomes" id="UP000006727"/>
    </source>
</evidence>
<accession>A0A7I4CIN9</accession>
<reference evidence="1 2" key="1">
    <citation type="journal article" date="2008" name="Science">
        <title>The Physcomitrella genome reveals evolutionary insights into the conquest of land by plants.</title>
        <authorList>
            <person name="Rensing S."/>
            <person name="Lang D."/>
            <person name="Zimmer A."/>
            <person name="Terry A."/>
            <person name="Salamov A."/>
            <person name="Shapiro H."/>
            <person name="Nishiyama T."/>
            <person name="Perroud P.-F."/>
            <person name="Lindquist E."/>
            <person name="Kamisugi Y."/>
            <person name="Tanahashi T."/>
            <person name="Sakakibara K."/>
            <person name="Fujita T."/>
            <person name="Oishi K."/>
            <person name="Shin-I T."/>
            <person name="Kuroki Y."/>
            <person name="Toyoda A."/>
            <person name="Suzuki Y."/>
            <person name="Hashimoto A."/>
            <person name="Yamaguchi K."/>
            <person name="Sugano A."/>
            <person name="Kohara Y."/>
            <person name="Fujiyama A."/>
            <person name="Anterola A."/>
            <person name="Aoki S."/>
            <person name="Ashton N."/>
            <person name="Barbazuk W.B."/>
            <person name="Barker E."/>
            <person name="Bennetzen J."/>
            <person name="Bezanilla M."/>
            <person name="Blankenship R."/>
            <person name="Cho S.H."/>
            <person name="Dutcher S."/>
            <person name="Estelle M."/>
            <person name="Fawcett J.A."/>
            <person name="Gundlach H."/>
            <person name="Hanada K."/>
            <person name="Heyl A."/>
            <person name="Hicks K.A."/>
            <person name="Hugh J."/>
            <person name="Lohr M."/>
            <person name="Mayer K."/>
            <person name="Melkozernov A."/>
            <person name="Murata T."/>
            <person name="Nelson D."/>
            <person name="Pils B."/>
            <person name="Prigge M."/>
            <person name="Reiss B."/>
            <person name="Renner T."/>
            <person name="Rombauts S."/>
            <person name="Rushton P."/>
            <person name="Sanderfoot A."/>
            <person name="Schween G."/>
            <person name="Shiu S.-H."/>
            <person name="Stueber K."/>
            <person name="Theodoulou F.L."/>
            <person name="Tu H."/>
            <person name="Van de Peer Y."/>
            <person name="Verrier P.J."/>
            <person name="Waters E."/>
            <person name="Wood A."/>
            <person name="Yang L."/>
            <person name="Cove D."/>
            <person name="Cuming A."/>
            <person name="Hasebe M."/>
            <person name="Lucas S."/>
            <person name="Mishler D.B."/>
            <person name="Reski R."/>
            <person name="Grigoriev I."/>
            <person name="Quatrano R.S."/>
            <person name="Boore J.L."/>
        </authorList>
    </citation>
    <scope>NUCLEOTIDE SEQUENCE [LARGE SCALE GENOMIC DNA]</scope>
    <source>
        <strain evidence="1 2">cv. Gransden 2004</strain>
    </source>
</reference>
<dbReference type="Gramene" id="Pp3c23_9870V3.2">
    <property type="protein sequence ID" value="Pp3c23_9870V3.2"/>
    <property type="gene ID" value="Pp3c23_9870"/>
</dbReference>
<protein>
    <submittedName>
        <fullName evidence="1">Uncharacterized protein</fullName>
    </submittedName>
</protein>
<reference evidence="1 2" key="2">
    <citation type="journal article" date="2018" name="Plant J.">
        <title>The Physcomitrella patens chromosome-scale assembly reveals moss genome structure and evolution.</title>
        <authorList>
            <person name="Lang D."/>
            <person name="Ullrich K.K."/>
            <person name="Murat F."/>
            <person name="Fuchs J."/>
            <person name="Jenkins J."/>
            <person name="Haas F.B."/>
            <person name="Piednoel M."/>
            <person name="Gundlach H."/>
            <person name="Van Bel M."/>
            <person name="Meyberg R."/>
            <person name="Vives C."/>
            <person name="Morata J."/>
            <person name="Symeonidi A."/>
            <person name="Hiss M."/>
            <person name="Muchero W."/>
            <person name="Kamisugi Y."/>
            <person name="Saleh O."/>
            <person name="Blanc G."/>
            <person name="Decker E.L."/>
            <person name="van Gessel N."/>
            <person name="Grimwood J."/>
            <person name="Hayes R.D."/>
            <person name="Graham S.W."/>
            <person name="Gunter L.E."/>
            <person name="McDaniel S.F."/>
            <person name="Hoernstein S.N.W."/>
            <person name="Larsson A."/>
            <person name="Li F.W."/>
            <person name="Perroud P.F."/>
            <person name="Phillips J."/>
            <person name="Ranjan P."/>
            <person name="Rokshar D.S."/>
            <person name="Rothfels C.J."/>
            <person name="Schneider L."/>
            <person name="Shu S."/>
            <person name="Stevenson D.W."/>
            <person name="Thummler F."/>
            <person name="Tillich M."/>
            <person name="Villarreal Aguilar J.C."/>
            <person name="Widiez T."/>
            <person name="Wong G.K."/>
            <person name="Wymore A."/>
            <person name="Zhang Y."/>
            <person name="Zimmer A.D."/>
            <person name="Quatrano R.S."/>
            <person name="Mayer K.F.X."/>
            <person name="Goodstein D."/>
            <person name="Casacuberta J.M."/>
            <person name="Vandepoele K."/>
            <person name="Reski R."/>
            <person name="Cuming A.C."/>
            <person name="Tuskan G.A."/>
            <person name="Maumus F."/>
            <person name="Salse J."/>
            <person name="Schmutz J."/>
            <person name="Rensing S.A."/>
        </authorList>
    </citation>
    <scope>NUCLEOTIDE SEQUENCE [LARGE SCALE GENOMIC DNA]</scope>
    <source>
        <strain evidence="1 2">cv. Gransden 2004</strain>
    </source>
</reference>
<dbReference type="EnsemblPlants" id="Pp3c23_9870V3.2">
    <property type="protein sequence ID" value="Pp3c23_9870V3.2"/>
    <property type="gene ID" value="Pp3c23_9870"/>
</dbReference>
<sequence length="57" mass="6804">MKRILGMIGSLNPWRFVAVVTGFLWRGGFRYIREHKWKEAATAVKDFDERMRSVLYI</sequence>
<organism evidence="1 2">
    <name type="scientific">Physcomitrium patens</name>
    <name type="common">Spreading-leaved earth moss</name>
    <name type="synonym">Physcomitrella patens</name>
    <dbReference type="NCBI Taxonomy" id="3218"/>
    <lineage>
        <taxon>Eukaryota</taxon>
        <taxon>Viridiplantae</taxon>
        <taxon>Streptophyta</taxon>
        <taxon>Embryophyta</taxon>
        <taxon>Bryophyta</taxon>
        <taxon>Bryophytina</taxon>
        <taxon>Bryopsida</taxon>
        <taxon>Funariidae</taxon>
        <taxon>Funariales</taxon>
        <taxon>Funariaceae</taxon>
        <taxon>Physcomitrium</taxon>
    </lineage>
</organism>
<dbReference type="InParanoid" id="A0A7I4CIN9"/>
<dbReference type="Gramene" id="Pp3c23_9870V3.1">
    <property type="protein sequence ID" value="Pp3c23_9870V3.1"/>
    <property type="gene ID" value="Pp3c23_9870"/>
</dbReference>
<dbReference type="Proteomes" id="UP000006727">
    <property type="component" value="Chromosome 23"/>
</dbReference>
<proteinExistence type="predicted"/>
<reference evidence="1" key="3">
    <citation type="submission" date="2020-12" db="UniProtKB">
        <authorList>
            <consortium name="EnsemblPlants"/>
        </authorList>
    </citation>
    <scope>IDENTIFICATION</scope>
</reference>
<dbReference type="EMBL" id="ABEU02000023">
    <property type="status" value="NOT_ANNOTATED_CDS"/>
    <property type="molecule type" value="Genomic_DNA"/>
</dbReference>
<keyword evidence="2" id="KW-1185">Reference proteome</keyword>
<evidence type="ECO:0000313" key="1">
    <source>
        <dbReference type="EnsemblPlants" id="Pp3c23_9870V3.2"/>
    </source>
</evidence>
<name>A0A7I4CIN9_PHYPA</name>
<dbReference type="EnsemblPlants" id="Pp3c23_9870V3.1">
    <property type="protein sequence ID" value="Pp3c23_9870V3.1"/>
    <property type="gene ID" value="Pp3c23_9870"/>
</dbReference>